<accession>A0A0D2N0K1</accession>
<feature type="non-terminal residue" evidence="2">
    <location>
        <position position="1"/>
    </location>
</feature>
<dbReference type="OMA" id="ISWNDDP"/>
<dbReference type="InterPro" id="IPR011010">
    <property type="entry name" value="DNA_brk_join_enz"/>
</dbReference>
<evidence type="ECO:0000313" key="2">
    <source>
        <dbReference type="EMBL" id="KJA12689.1"/>
    </source>
</evidence>
<name>A0A0D2N0K1_HYPSF</name>
<proteinExistence type="predicted"/>
<dbReference type="GO" id="GO:0003677">
    <property type="term" value="F:DNA binding"/>
    <property type="evidence" value="ECO:0007669"/>
    <property type="project" value="InterPro"/>
</dbReference>
<dbReference type="GO" id="GO:0006310">
    <property type="term" value="P:DNA recombination"/>
    <property type="evidence" value="ECO:0007669"/>
    <property type="project" value="UniProtKB-KW"/>
</dbReference>
<dbReference type="SUPFAM" id="SSF56349">
    <property type="entry name" value="DNA breaking-rejoining enzymes"/>
    <property type="match status" value="1"/>
</dbReference>
<dbReference type="AlphaFoldDB" id="A0A0D2N0K1"/>
<dbReference type="EMBL" id="KN817993">
    <property type="protein sequence ID" value="KJA12689.1"/>
    <property type="molecule type" value="Genomic_DNA"/>
</dbReference>
<dbReference type="Proteomes" id="UP000054270">
    <property type="component" value="Unassembled WGS sequence"/>
</dbReference>
<dbReference type="GO" id="GO:0015074">
    <property type="term" value="P:DNA integration"/>
    <property type="evidence" value="ECO:0007669"/>
    <property type="project" value="InterPro"/>
</dbReference>
<dbReference type="Gene3D" id="1.10.443.10">
    <property type="entry name" value="Intergrase catalytic core"/>
    <property type="match status" value="1"/>
</dbReference>
<protein>
    <recommendedName>
        <fullName evidence="4">Tyr recombinase domain-containing protein</fullName>
    </recommendedName>
</protein>
<evidence type="ECO:0000313" key="3">
    <source>
        <dbReference type="Proteomes" id="UP000054270"/>
    </source>
</evidence>
<keyword evidence="3" id="KW-1185">Reference proteome</keyword>
<sequence length="148" mass="17151">LLPKEQSHLCPVRALAHWIRDSKITSGFIFRRMASKDRPSADENTSLTSEQFLEMFRNNLLDIDIDPTPYGTHSFRRGGCQYLSSERRWTLRRICEWGGWSAEFSNLTIVKYLISWNDDPTERREDFLNPNRAPALKCFACGRSCSCA</sequence>
<dbReference type="STRING" id="945553.A0A0D2N0K1"/>
<dbReference type="OrthoDB" id="3163890at2759"/>
<evidence type="ECO:0008006" key="4">
    <source>
        <dbReference type="Google" id="ProtNLM"/>
    </source>
</evidence>
<dbReference type="InterPro" id="IPR013762">
    <property type="entry name" value="Integrase-like_cat_sf"/>
</dbReference>
<reference evidence="3" key="1">
    <citation type="submission" date="2014-04" db="EMBL/GenBank/DDBJ databases">
        <title>Evolutionary Origins and Diversification of the Mycorrhizal Mutualists.</title>
        <authorList>
            <consortium name="DOE Joint Genome Institute"/>
            <consortium name="Mycorrhizal Genomics Consortium"/>
            <person name="Kohler A."/>
            <person name="Kuo A."/>
            <person name="Nagy L.G."/>
            <person name="Floudas D."/>
            <person name="Copeland A."/>
            <person name="Barry K.W."/>
            <person name="Cichocki N."/>
            <person name="Veneault-Fourrey C."/>
            <person name="LaButti K."/>
            <person name="Lindquist E.A."/>
            <person name="Lipzen A."/>
            <person name="Lundell T."/>
            <person name="Morin E."/>
            <person name="Murat C."/>
            <person name="Riley R."/>
            <person name="Ohm R."/>
            <person name="Sun H."/>
            <person name="Tunlid A."/>
            <person name="Henrissat B."/>
            <person name="Grigoriev I.V."/>
            <person name="Hibbett D.S."/>
            <person name="Martin F."/>
        </authorList>
    </citation>
    <scope>NUCLEOTIDE SEQUENCE [LARGE SCALE GENOMIC DNA]</scope>
    <source>
        <strain evidence="3">FD-334 SS-4</strain>
    </source>
</reference>
<organism evidence="2 3">
    <name type="scientific">Hypholoma sublateritium (strain FD-334 SS-4)</name>
    <dbReference type="NCBI Taxonomy" id="945553"/>
    <lineage>
        <taxon>Eukaryota</taxon>
        <taxon>Fungi</taxon>
        <taxon>Dikarya</taxon>
        <taxon>Basidiomycota</taxon>
        <taxon>Agaricomycotina</taxon>
        <taxon>Agaricomycetes</taxon>
        <taxon>Agaricomycetidae</taxon>
        <taxon>Agaricales</taxon>
        <taxon>Agaricineae</taxon>
        <taxon>Strophariaceae</taxon>
        <taxon>Hypholoma</taxon>
    </lineage>
</organism>
<gene>
    <name evidence="2" type="ORF">HYPSUDRAFT_152300</name>
</gene>
<keyword evidence="1" id="KW-0233">DNA recombination</keyword>
<evidence type="ECO:0000256" key="1">
    <source>
        <dbReference type="ARBA" id="ARBA00023172"/>
    </source>
</evidence>